<dbReference type="PANTHER" id="PTHR36174">
    <property type="entry name" value="LIPID II:GLYCINE GLYCYLTRANSFERASE"/>
    <property type="match status" value="1"/>
</dbReference>
<feature type="compositionally biased region" description="Pro residues" evidence="1">
    <location>
        <begin position="1"/>
        <end position="10"/>
    </location>
</feature>
<protein>
    <submittedName>
        <fullName evidence="3">FemAB family protein</fullName>
    </submittedName>
</protein>
<dbReference type="InterPro" id="IPR016181">
    <property type="entry name" value="Acyl_CoA_acyltransferase"/>
</dbReference>
<evidence type="ECO:0000256" key="1">
    <source>
        <dbReference type="SAM" id="MobiDB-lite"/>
    </source>
</evidence>
<feature type="domain" description="BioF2-like acetyltransferase" evidence="2">
    <location>
        <begin position="199"/>
        <end position="328"/>
    </location>
</feature>
<accession>A0A517NGK1</accession>
<dbReference type="InterPro" id="IPR050644">
    <property type="entry name" value="PG_Glycine_Bridge_Synth"/>
</dbReference>
<proteinExistence type="predicted"/>
<sequence>MSSPPSPHVPAPHESAPHESAPIESAPIESAPVESAPVENCCVQTYRDRAAIDRVRQQFCAMSTDASWQDAPSPRLAAHRWPWMEALSSGLGHVPFWLEAVTDDGPVGGLPLMLVRGPLFGKFLVSLPYLNTGGLWCRDKTAGNLLVDAACRLADELDVKHLELRHEIPFAHDRFNFERTDKVHMRLALPSDCEALMKSFKSKVRSQIKKSLTETFDVTFGGAELLDPFYDVFAQNMRDLGTPVFSKRLFSAILNSFQGDAELCVLHHDGIAAAGALLVHGNGTTEVPSASCRQQFNRKNANMRMYWHLLERAIQRSSGTFDFGRSSEGGGTFKFKQQWGAKPDPATWQYYVRHGDPASLRPDADGKQRLVSAWKRLPVWLTKIIGPSIVRGIP</sequence>
<feature type="region of interest" description="Disordered" evidence="1">
    <location>
        <begin position="1"/>
        <end position="32"/>
    </location>
</feature>
<dbReference type="Proteomes" id="UP000318538">
    <property type="component" value="Chromosome"/>
</dbReference>
<dbReference type="Gene3D" id="3.40.630.30">
    <property type="match status" value="1"/>
</dbReference>
<keyword evidence="4" id="KW-1185">Reference proteome</keyword>
<organism evidence="3 4">
    <name type="scientific">Rubripirellula lacrimiformis</name>
    <dbReference type="NCBI Taxonomy" id="1930273"/>
    <lineage>
        <taxon>Bacteria</taxon>
        <taxon>Pseudomonadati</taxon>
        <taxon>Planctomycetota</taxon>
        <taxon>Planctomycetia</taxon>
        <taxon>Pirellulales</taxon>
        <taxon>Pirellulaceae</taxon>
        <taxon>Rubripirellula</taxon>
    </lineage>
</organism>
<evidence type="ECO:0000259" key="2">
    <source>
        <dbReference type="Pfam" id="PF13480"/>
    </source>
</evidence>
<gene>
    <name evidence="3" type="ORF">K227x_46680</name>
</gene>
<dbReference type="Pfam" id="PF13480">
    <property type="entry name" value="Acetyltransf_6"/>
    <property type="match status" value="1"/>
</dbReference>
<dbReference type="AlphaFoldDB" id="A0A517NGK1"/>
<evidence type="ECO:0000313" key="4">
    <source>
        <dbReference type="Proteomes" id="UP000318538"/>
    </source>
</evidence>
<dbReference type="PANTHER" id="PTHR36174:SF1">
    <property type="entry name" value="LIPID II:GLYCINE GLYCYLTRANSFERASE"/>
    <property type="match status" value="1"/>
</dbReference>
<dbReference type="SUPFAM" id="SSF55729">
    <property type="entry name" value="Acyl-CoA N-acyltransferases (Nat)"/>
    <property type="match status" value="1"/>
</dbReference>
<reference evidence="3 4" key="1">
    <citation type="submission" date="2019-02" db="EMBL/GenBank/DDBJ databases">
        <title>Deep-cultivation of Planctomycetes and their phenomic and genomic characterization uncovers novel biology.</title>
        <authorList>
            <person name="Wiegand S."/>
            <person name="Jogler M."/>
            <person name="Boedeker C."/>
            <person name="Pinto D."/>
            <person name="Vollmers J."/>
            <person name="Rivas-Marin E."/>
            <person name="Kohn T."/>
            <person name="Peeters S.H."/>
            <person name="Heuer A."/>
            <person name="Rast P."/>
            <person name="Oberbeckmann S."/>
            <person name="Bunk B."/>
            <person name="Jeske O."/>
            <person name="Meyerdierks A."/>
            <person name="Storesund J.E."/>
            <person name="Kallscheuer N."/>
            <person name="Luecker S."/>
            <person name="Lage O.M."/>
            <person name="Pohl T."/>
            <person name="Merkel B.J."/>
            <person name="Hornburger P."/>
            <person name="Mueller R.-W."/>
            <person name="Bruemmer F."/>
            <person name="Labrenz M."/>
            <person name="Spormann A.M."/>
            <person name="Op den Camp H."/>
            <person name="Overmann J."/>
            <person name="Amann R."/>
            <person name="Jetten M.S.M."/>
            <person name="Mascher T."/>
            <person name="Medema M.H."/>
            <person name="Devos D.P."/>
            <person name="Kaster A.-K."/>
            <person name="Ovreas L."/>
            <person name="Rohde M."/>
            <person name="Galperin M.Y."/>
            <person name="Jogler C."/>
        </authorList>
    </citation>
    <scope>NUCLEOTIDE SEQUENCE [LARGE SCALE GENOMIC DNA]</scope>
    <source>
        <strain evidence="3 4">K22_7</strain>
    </source>
</reference>
<dbReference type="InterPro" id="IPR017469">
    <property type="entry name" value="PEP-CTERM_FemAB-rel"/>
</dbReference>
<dbReference type="KEGG" id="rlc:K227x_46680"/>
<dbReference type="EMBL" id="CP036525">
    <property type="protein sequence ID" value="QDT06259.1"/>
    <property type="molecule type" value="Genomic_DNA"/>
</dbReference>
<dbReference type="NCBIfam" id="TIGR03019">
    <property type="entry name" value="pepcterm_femAB"/>
    <property type="match status" value="1"/>
</dbReference>
<evidence type="ECO:0000313" key="3">
    <source>
        <dbReference type="EMBL" id="QDT06259.1"/>
    </source>
</evidence>
<name>A0A517NGK1_9BACT</name>
<dbReference type="InterPro" id="IPR038740">
    <property type="entry name" value="BioF2-like_GNAT_dom"/>
</dbReference>